<comment type="similarity">
    <text evidence="1">Belongs to the TRAFAC class translation factor GTPase superfamily. Classic translation factor GTPase family. EF-G/EF-2 subfamily.</text>
</comment>
<dbReference type="NCBIfam" id="NF009381">
    <property type="entry name" value="PRK12740.1-5"/>
    <property type="match status" value="1"/>
</dbReference>
<dbReference type="InterPro" id="IPR000640">
    <property type="entry name" value="EFG_V-like"/>
</dbReference>
<dbReference type="GO" id="GO:0032790">
    <property type="term" value="P:ribosome disassembly"/>
    <property type="evidence" value="ECO:0007669"/>
    <property type="project" value="TreeGrafter"/>
</dbReference>
<dbReference type="SUPFAM" id="SSF54211">
    <property type="entry name" value="Ribosomal protein S5 domain 2-like"/>
    <property type="match status" value="1"/>
</dbReference>
<dbReference type="Gene3D" id="2.40.30.10">
    <property type="entry name" value="Translation factors"/>
    <property type="match status" value="1"/>
</dbReference>
<dbReference type="InterPro" id="IPR005225">
    <property type="entry name" value="Small_GTP-bd"/>
</dbReference>
<dbReference type="Gene3D" id="3.30.70.240">
    <property type="match status" value="1"/>
</dbReference>
<dbReference type="PRINTS" id="PR00315">
    <property type="entry name" value="ELONGATNFCT"/>
</dbReference>
<dbReference type="Pfam" id="PF00009">
    <property type="entry name" value="GTP_EFTU"/>
    <property type="match status" value="1"/>
</dbReference>
<dbReference type="InterPro" id="IPR047872">
    <property type="entry name" value="EFG_IV"/>
</dbReference>
<keyword evidence="2" id="KW-0547">Nucleotide-binding</keyword>
<dbReference type="SMART" id="SM00838">
    <property type="entry name" value="EFG_C"/>
    <property type="match status" value="1"/>
</dbReference>
<dbReference type="NCBIfam" id="TIGR00231">
    <property type="entry name" value="small_GTP"/>
    <property type="match status" value="1"/>
</dbReference>
<dbReference type="FunFam" id="3.30.70.240:FF:000001">
    <property type="entry name" value="Elongation factor G"/>
    <property type="match status" value="1"/>
</dbReference>
<organism evidence="6 7">
    <name type="scientific">Candidatus Schekmanbacteria bacterium GWA2_38_11</name>
    <dbReference type="NCBI Taxonomy" id="1817876"/>
    <lineage>
        <taxon>Bacteria</taxon>
        <taxon>Candidatus Schekmaniibacteriota</taxon>
    </lineage>
</organism>
<dbReference type="InterPro" id="IPR053905">
    <property type="entry name" value="EF-G-like_DII"/>
</dbReference>
<dbReference type="InterPro" id="IPR027417">
    <property type="entry name" value="P-loop_NTPase"/>
</dbReference>
<dbReference type="InterPro" id="IPR000795">
    <property type="entry name" value="T_Tr_GTP-bd_dom"/>
</dbReference>
<dbReference type="CDD" id="cd01434">
    <property type="entry name" value="EFG_mtEFG1_IV"/>
    <property type="match status" value="1"/>
</dbReference>
<dbReference type="SUPFAM" id="SSF54980">
    <property type="entry name" value="EF-G C-terminal domain-like"/>
    <property type="match status" value="2"/>
</dbReference>
<dbReference type="InterPro" id="IPR035649">
    <property type="entry name" value="EFG_V"/>
</dbReference>
<dbReference type="CDD" id="cd04088">
    <property type="entry name" value="EFG_mtEFG_II"/>
    <property type="match status" value="1"/>
</dbReference>
<dbReference type="InterPro" id="IPR020568">
    <property type="entry name" value="Ribosomal_Su5_D2-typ_SF"/>
</dbReference>
<dbReference type="InterPro" id="IPR004540">
    <property type="entry name" value="Transl_elong_EFG/EF2"/>
</dbReference>
<keyword evidence="6" id="KW-0251">Elongation factor</keyword>
<protein>
    <recommendedName>
        <fullName evidence="4">Elongation factor G</fullName>
    </recommendedName>
</protein>
<dbReference type="PANTHER" id="PTHR43261:SF7">
    <property type="entry name" value="ELONGATION FACTOR G-LIKE PROTEIN"/>
    <property type="match status" value="1"/>
</dbReference>
<dbReference type="AlphaFoldDB" id="A0A1F7RAM5"/>
<dbReference type="Gene3D" id="3.30.230.10">
    <property type="match status" value="1"/>
</dbReference>
<dbReference type="NCBIfam" id="NF009891">
    <property type="entry name" value="PRK13351.1-1"/>
    <property type="match status" value="1"/>
</dbReference>
<accession>A0A1F7RAM5</accession>
<evidence type="ECO:0000256" key="2">
    <source>
        <dbReference type="ARBA" id="ARBA00022741"/>
    </source>
</evidence>
<sequence>MAEYDVNNMRNICVIGHGGDGKTSFCDAALFSAKTVERLGRVDNGTSKFDYDPDEIKKKATISTSLGFCEWKKHKINILDTPGDANFVGETKSSIRAADAVVIILDGHSGVKVQTQTGWEFAEESNLPKIVFINMMDKERANFIKVLDDLKKSFKTAFIPLVSPIGAEESFKGVVDLISKKAHVYKNGENGEYDVADIPADIKDECMSLREKLVESAVEQDEKMMEKYLEGEEIKDEDLIKLIRKGTIGGELVPVLCGSAIKNTGIKELLDAIVSFLPSPAERPNAKGKDPSAKEIERKSSVNEPFSALVFKTIADPYTGKLTLFRIYSGKLASDSQFYNFSKKRVEKFGQIFFMQGKDHIQCRQVQAGDIAAFSKLKETATGDTICDSDKNAIIYDFITLPSPMISFAVEPKTKGDEEKVSTSLSRLCEEDLTLKVKREPQTRELLISGMGVSHIEMAVEKLKRKFGVDVTIKTPKIPYRETIKASAKSQGKYKRQSGGRGQYGDTWIEIEPLPRGKGFEFVDKIVGGVIPKNYIPSVEKGIVEAMQFGELAGYPVVNIRVTLYDGSFHEVDSSDMAFKIAGSMGFKKAFMEAKPILLEPVMNVEVVVPDDCMGDIIGDINSRRGKMKGVEPKNNNQLIKATAPLAEMLNYAPDLKSISGGRGFFTMEFSHYEEVPAHLSEKIIAESKKEKESEE</sequence>
<evidence type="ECO:0000256" key="3">
    <source>
        <dbReference type="ARBA" id="ARBA00023134"/>
    </source>
</evidence>
<evidence type="ECO:0000313" key="6">
    <source>
        <dbReference type="EMBL" id="OGL38619.1"/>
    </source>
</evidence>
<dbReference type="GO" id="GO:0003746">
    <property type="term" value="F:translation elongation factor activity"/>
    <property type="evidence" value="ECO:0007669"/>
    <property type="project" value="UniProtKB-UniRule"/>
</dbReference>
<dbReference type="Proteomes" id="UP000178526">
    <property type="component" value="Unassembled WGS sequence"/>
</dbReference>
<dbReference type="GO" id="GO:0003924">
    <property type="term" value="F:GTPase activity"/>
    <property type="evidence" value="ECO:0007669"/>
    <property type="project" value="InterPro"/>
</dbReference>
<gene>
    <name evidence="6" type="ORF">A2042_03355</name>
</gene>
<dbReference type="Pfam" id="PF03764">
    <property type="entry name" value="EFG_IV"/>
    <property type="match status" value="1"/>
</dbReference>
<feature type="domain" description="Tr-type G" evidence="5">
    <location>
        <begin position="7"/>
        <end position="281"/>
    </location>
</feature>
<keyword evidence="6" id="KW-0648">Protein biosynthesis</keyword>
<dbReference type="CDD" id="cd03713">
    <property type="entry name" value="EFG_mtEFG_C"/>
    <property type="match status" value="1"/>
</dbReference>
<dbReference type="EMBL" id="MGDB01000143">
    <property type="protein sequence ID" value="OGL38619.1"/>
    <property type="molecule type" value="Genomic_DNA"/>
</dbReference>
<dbReference type="Gene3D" id="3.40.50.300">
    <property type="entry name" value="P-loop containing nucleotide triphosphate hydrolases"/>
    <property type="match status" value="1"/>
</dbReference>
<dbReference type="InterPro" id="IPR041095">
    <property type="entry name" value="EFG_II"/>
</dbReference>
<keyword evidence="3" id="KW-0342">GTP-binding</keyword>
<dbReference type="FunFam" id="3.30.230.10:FF:000003">
    <property type="entry name" value="Elongation factor G"/>
    <property type="match status" value="1"/>
</dbReference>
<dbReference type="CDD" id="cd04170">
    <property type="entry name" value="EF-G_bact"/>
    <property type="match status" value="1"/>
</dbReference>
<proteinExistence type="inferred from homology"/>
<dbReference type="Gene3D" id="3.30.70.870">
    <property type="entry name" value="Elongation Factor G (Translational Gtpase), domain 3"/>
    <property type="match status" value="1"/>
</dbReference>
<evidence type="ECO:0000256" key="1">
    <source>
        <dbReference type="ARBA" id="ARBA00005870"/>
    </source>
</evidence>
<dbReference type="SUPFAM" id="SSF50447">
    <property type="entry name" value="Translation proteins"/>
    <property type="match status" value="1"/>
</dbReference>
<evidence type="ECO:0000256" key="4">
    <source>
        <dbReference type="NCBIfam" id="TIGR00484"/>
    </source>
</evidence>
<dbReference type="InterPro" id="IPR009022">
    <property type="entry name" value="EFG_III"/>
</dbReference>
<reference evidence="6 7" key="1">
    <citation type="journal article" date="2016" name="Nat. Commun.">
        <title>Thousands of microbial genomes shed light on interconnected biogeochemical processes in an aquifer system.</title>
        <authorList>
            <person name="Anantharaman K."/>
            <person name="Brown C.T."/>
            <person name="Hug L.A."/>
            <person name="Sharon I."/>
            <person name="Castelle C.J."/>
            <person name="Probst A.J."/>
            <person name="Thomas B.C."/>
            <person name="Singh A."/>
            <person name="Wilkins M.J."/>
            <person name="Karaoz U."/>
            <person name="Brodie E.L."/>
            <person name="Williams K.H."/>
            <person name="Hubbard S.S."/>
            <person name="Banfield J.F."/>
        </authorList>
    </citation>
    <scope>NUCLEOTIDE SEQUENCE [LARGE SCALE GENOMIC DNA]</scope>
</reference>
<dbReference type="NCBIfam" id="TIGR00484">
    <property type="entry name" value="EF-G"/>
    <property type="match status" value="1"/>
</dbReference>
<dbReference type="InterPro" id="IPR005517">
    <property type="entry name" value="Transl_elong_EFG/EF2_IV"/>
</dbReference>
<dbReference type="InterPro" id="IPR009000">
    <property type="entry name" value="Transl_B-barrel_sf"/>
</dbReference>
<dbReference type="Pfam" id="PF14492">
    <property type="entry name" value="EFG_III"/>
    <property type="match status" value="1"/>
</dbReference>
<dbReference type="NCBIfam" id="NF009379">
    <property type="entry name" value="PRK12740.1-3"/>
    <property type="match status" value="1"/>
</dbReference>
<evidence type="ECO:0000259" key="5">
    <source>
        <dbReference type="PROSITE" id="PS51722"/>
    </source>
</evidence>
<dbReference type="PROSITE" id="PS51722">
    <property type="entry name" value="G_TR_2"/>
    <property type="match status" value="1"/>
</dbReference>
<dbReference type="GO" id="GO:0005525">
    <property type="term" value="F:GTP binding"/>
    <property type="evidence" value="ECO:0007669"/>
    <property type="project" value="UniProtKB-UniRule"/>
</dbReference>
<dbReference type="CDD" id="cd16262">
    <property type="entry name" value="EFG_III"/>
    <property type="match status" value="1"/>
</dbReference>
<dbReference type="InterPro" id="IPR035647">
    <property type="entry name" value="EFG_III/V"/>
</dbReference>
<dbReference type="InterPro" id="IPR014721">
    <property type="entry name" value="Ribsml_uS5_D2-typ_fold_subgr"/>
</dbReference>
<name>A0A1F7RAM5_9BACT</name>
<dbReference type="Pfam" id="PF00679">
    <property type="entry name" value="EFG_C"/>
    <property type="match status" value="1"/>
</dbReference>
<comment type="caution">
    <text evidence="6">The sequence shown here is derived from an EMBL/GenBank/DDBJ whole genome shotgun (WGS) entry which is preliminary data.</text>
</comment>
<dbReference type="PANTHER" id="PTHR43261">
    <property type="entry name" value="TRANSLATION ELONGATION FACTOR G-RELATED"/>
    <property type="match status" value="1"/>
</dbReference>
<evidence type="ECO:0000313" key="7">
    <source>
        <dbReference type="Proteomes" id="UP000178526"/>
    </source>
</evidence>
<dbReference type="Pfam" id="PF22042">
    <property type="entry name" value="EF-G_D2"/>
    <property type="match status" value="1"/>
</dbReference>
<dbReference type="SMART" id="SM00889">
    <property type="entry name" value="EFG_IV"/>
    <property type="match status" value="1"/>
</dbReference>
<dbReference type="SUPFAM" id="SSF52540">
    <property type="entry name" value="P-loop containing nucleoside triphosphate hydrolases"/>
    <property type="match status" value="1"/>
</dbReference>